<name>A0A226C108_9FIRM</name>
<evidence type="ECO:0008006" key="3">
    <source>
        <dbReference type="Google" id="ProtNLM"/>
    </source>
</evidence>
<evidence type="ECO:0000313" key="2">
    <source>
        <dbReference type="Proteomes" id="UP000214588"/>
    </source>
</evidence>
<organism evidence="1 2">
    <name type="scientific">Natranaerobius trueperi</name>
    <dbReference type="NCBI Taxonomy" id="759412"/>
    <lineage>
        <taxon>Bacteria</taxon>
        <taxon>Bacillati</taxon>
        <taxon>Bacillota</taxon>
        <taxon>Clostridia</taxon>
        <taxon>Natranaerobiales</taxon>
        <taxon>Natranaerobiaceae</taxon>
        <taxon>Natranaerobius</taxon>
    </lineage>
</organism>
<proteinExistence type="predicted"/>
<evidence type="ECO:0000313" key="1">
    <source>
        <dbReference type="EMBL" id="OWZ84067.1"/>
    </source>
</evidence>
<dbReference type="EMBL" id="NIQC01000008">
    <property type="protein sequence ID" value="OWZ84067.1"/>
    <property type="molecule type" value="Genomic_DNA"/>
</dbReference>
<dbReference type="Proteomes" id="UP000214588">
    <property type="component" value="Unassembled WGS sequence"/>
</dbReference>
<gene>
    <name evidence="1" type="ORF">CDO51_04950</name>
</gene>
<accession>A0A226C108</accession>
<dbReference type="AlphaFoldDB" id="A0A226C108"/>
<reference evidence="1 2" key="1">
    <citation type="submission" date="2017-06" db="EMBL/GenBank/DDBJ databases">
        <title>Draft Genome Sequence of Natranaerobius trueperi halophilic, alkalithermophilic bacteria from soda lakes.</title>
        <authorList>
            <person name="Zhao B."/>
        </authorList>
    </citation>
    <scope>NUCLEOTIDE SEQUENCE [LARGE SCALE GENOMIC DNA]</scope>
    <source>
        <strain evidence="1 2">DSM 18760</strain>
    </source>
</reference>
<comment type="caution">
    <text evidence="1">The sequence shown here is derived from an EMBL/GenBank/DDBJ whole genome shotgun (WGS) entry which is preliminary data.</text>
</comment>
<sequence length="37" mass="4435">MNKIRSSRRIEMEATRNMEVMWLVGKVTPHAFMRQTV</sequence>
<keyword evidence="2" id="KW-1185">Reference proteome</keyword>
<protein>
    <recommendedName>
        <fullName evidence="3">Transposase InsH N-terminal domain-containing protein</fullName>
    </recommendedName>
</protein>